<feature type="transmembrane region" description="Helical" evidence="5">
    <location>
        <begin position="147"/>
        <end position="168"/>
    </location>
</feature>
<organism evidence="6 7">
    <name type="scientific">Scylla paramamosain</name>
    <name type="common">Mud crab</name>
    <dbReference type="NCBI Taxonomy" id="85552"/>
    <lineage>
        <taxon>Eukaryota</taxon>
        <taxon>Metazoa</taxon>
        <taxon>Ecdysozoa</taxon>
        <taxon>Arthropoda</taxon>
        <taxon>Crustacea</taxon>
        <taxon>Multicrustacea</taxon>
        <taxon>Malacostraca</taxon>
        <taxon>Eumalacostraca</taxon>
        <taxon>Eucarida</taxon>
        <taxon>Decapoda</taxon>
        <taxon>Pleocyemata</taxon>
        <taxon>Brachyura</taxon>
        <taxon>Eubrachyura</taxon>
        <taxon>Portunoidea</taxon>
        <taxon>Portunidae</taxon>
        <taxon>Portuninae</taxon>
        <taxon>Scylla</taxon>
    </lineage>
</organism>
<sequence length="396" mass="42387">MTKDNHSHLFNILFHHTDFSNQLSNQIGVLLSCIFHDRSVTEDDSRGRAVSIAAVLTSEEPVWLTQRVVSLISSLLCVDLTHLHQDVGNKVVHSVPHEWRAGEAIPLTRNYRDAGRPFTRRSRLREAQAKVVETTQTTKGKIGPMEVGQIAVAGGAVLGIGAICYYGLGMSNEPGAIDRVVVWPQYVKDRVRDTYAYFGASCVATAASAVAVFRSPLGHRFFALCSRHPIMSTVGILVGLVGTGQAMMSIPYSPGLGAKQMMWLVNCGMLGLAVAPIGALGGAIAIRAAWYTAGIIGGLSTVAVCAPSDKFLNWAGPLGIGLGGVLVASLGSAFLPPTSALGLSLYSISLYGGLLLFSAFLLYDTQKVVRKAETHPNMWGVEYAERMNISSQCLKV</sequence>
<dbReference type="PANTHER" id="PTHR23291:SF112">
    <property type="entry name" value="GROWTH HORMONE-INDUCIBLE TRANSMEMBRANE PROTEIN"/>
    <property type="match status" value="1"/>
</dbReference>
<keyword evidence="3 5" id="KW-1133">Transmembrane helix</keyword>
<keyword evidence="7" id="KW-1185">Reference proteome</keyword>
<evidence type="ECO:0000256" key="2">
    <source>
        <dbReference type="ARBA" id="ARBA00022692"/>
    </source>
</evidence>
<keyword evidence="2 5" id="KW-0812">Transmembrane</keyword>
<reference evidence="6 7" key="1">
    <citation type="submission" date="2023-03" db="EMBL/GenBank/DDBJ databases">
        <title>High-quality genome of Scylla paramamosain provides insights in environmental adaptation.</title>
        <authorList>
            <person name="Zhang L."/>
        </authorList>
    </citation>
    <scope>NUCLEOTIDE SEQUENCE [LARGE SCALE GENOMIC DNA]</scope>
    <source>
        <strain evidence="6">LZ_2023a</strain>
        <tissue evidence="6">Muscle</tissue>
    </source>
</reference>
<protein>
    <recommendedName>
        <fullName evidence="8">Growth hormone-inducible transmembrane protein</fullName>
    </recommendedName>
</protein>
<keyword evidence="4 5" id="KW-0472">Membrane</keyword>
<feature type="transmembrane region" description="Helical" evidence="5">
    <location>
        <begin position="341"/>
        <end position="363"/>
    </location>
</feature>
<evidence type="ECO:0000256" key="4">
    <source>
        <dbReference type="ARBA" id="ARBA00023136"/>
    </source>
</evidence>
<evidence type="ECO:0000313" key="7">
    <source>
        <dbReference type="Proteomes" id="UP001487740"/>
    </source>
</evidence>
<evidence type="ECO:0000256" key="5">
    <source>
        <dbReference type="SAM" id="Phobius"/>
    </source>
</evidence>
<evidence type="ECO:0000313" key="6">
    <source>
        <dbReference type="EMBL" id="KAK8403572.1"/>
    </source>
</evidence>
<comment type="caution">
    <text evidence="6">The sequence shown here is derived from an EMBL/GenBank/DDBJ whole genome shotgun (WGS) entry which is preliminary data.</text>
</comment>
<evidence type="ECO:0008006" key="8">
    <source>
        <dbReference type="Google" id="ProtNLM"/>
    </source>
</evidence>
<dbReference type="GO" id="GO:0005743">
    <property type="term" value="C:mitochondrial inner membrane"/>
    <property type="evidence" value="ECO:0007669"/>
    <property type="project" value="TreeGrafter"/>
</dbReference>
<dbReference type="PANTHER" id="PTHR23291">
    <property type="entry name" value="BAX INHIBITOR-RELATED"/>
    <property type="match status" value="1"/>
</dbReference>
<feature type="transmembrane region" description="Helical" evidence="5">
    <location>
        <begin position="262"/>
        <end position="290"/>
    </location>
</feature>
<dbReference type="Pfam" id="PF01027">
    <property type="entry name" value="Bax1-I"/>
    <property type="match status" value="1"/>
</dbReference>
<evidence type="ECO:0000256" key="1">
    <source>
        <dbReference type="ARBA" id="ARBA00004141"/>
    </source>
</evidence>
<dbReference type="InterPro" id="IPR006214">
    <property type="entry name" value="Bax_inhibitor_1-related"/>
</dbReference>
<dbReference type="AlphaFoldDB" id="A0AAW0UTU7"/>
<accession>A0AAW0UTU7</accession>
<gene>
    <name evidence="6" type="ORF">O3P69_000551</name>
</gene>
<feature type="transmembrane region" description="Helical" evidence="5">
    <location>
        <begin position="195"/>
        <end position="217"/>
    </location>
</feature>
<dbReference type="EMBL" id="JARAKH010000006">
    <property type="protein sequence ID" value="KAK8403572.1"/>
    <property type="molecule type" value="Genomic_DNA"/>
</dbReference>
<evidence type="ECO:0000256" key="3">
    <source>
        <dbReference type="ARBA" id="ARBA00022989"/>
    </source>
</evidence>
<dbReference type="PROSITE" id="PS51257">
    <property type="entry name" value="PROKAR_LIPOPROTEIN"/>
    <property type="match status" value="1"/>
</dbReference>
<proteinExistence type="predicted"/>
<dbReference type="Proteomes" id="UP001487740">
    <property type="component" value="Unassembled WGS sequence"/>
</dbReference>
<comment type="subcellular location">
    <subcellularLocation>
        <location evidence="1">Membrane</location>
        <topology evidence="1">Multi-pass membrane protein</topology>
    </subcellularLocation>
</comment>
<feature type="transmembrane region" description="Helical" evidence="5">
    <location>
        <begin position="311"/>
        <end position="335"/>
    </location>
</feature>
<feature type="transmembrane region" description="Helical" evidence="5">
    <location>
        <begin position="229"/>
        <end position="250"/>
    </location>
</feature>
<name>A0AAW0UTU7_SCYPA</name>